<sequence length="122" mass="14379">MSSQTCEIRWIENQDSFFSLMNFSIVKHCWITRFLRPIIYCKSTQSSFLFTSEKLKSTTSLYALSMYDPIILKYKNWGIKTPPNLTKFFAATKQAQENIEFTITVKSGKQVQWSNYLTKDFE</sequence>
<organism evidence="1 2">
    <name type="scientific">Dryococelus australis</name>
    <dbReference type="NCBI Taxonomy" id="614101"/>
    <lineage>
        <taxon>Eukaryota</taxon>
        <taxon>Metazoa</taxon>
        <taxon>Ecdysozoa</taxon>
        <taxon>Arthropoda</taxon>
        <taxon>Hexapoda</taxon>
        <taxon>Insecta</taxon>
        <taxon>Pterygota</taxon>
        <taxon>Neoptera</taxon>
        <taxon>Polyneoptera</taxon>
        <taxon>Phasmatodea</taxon>
        <taxon>Verophasmatodea</taxon>
        <taxon>Anareolatae</taxon>
        <taxon>Phasmatidae</taxon>
        <taxon>Eurycanthinae</taxon>
        <taxon>Dryococelus</taxon>
    </lineage>
</organism>
<evidence type="ECO:0000313" key="1">
    <source>
        <dbReference type="EMBL" id="KAJ8870318.1"/>
    </source>
</evidence>
<comment type="caution">
    <text evidence="1">The sequence shown here is derived from an EMBL/GenBank/DDBJ whole genome shotgun (WGS) entry which is preliminary data.</text>
</comment>
<name>A0ABQ9GDG4_9NEOP</name>
<accession>A0ABQ9GDG4</accession>
<evidence type="ECO:0000313" key="2">
    <source>
        <dbReference type="Proteomes" id="UP001159363"/>
    </source>
</evidence>
<dbReference type="EMBL" id="JARBHB010000013">
    <property type="protein sequence ID" value="KAJ8870318.1"/>
    <property type="molecule type" value="Genomic_DNA"/>
</dbReference>
<keyword evidence="2" id="KW-1185">Reference proteome</keyword>
<dbReference type="Proteomes" id="UP001159363">
    <property type="component" value="Chromosome 12"/>
</dbReference>
<gene>
    <name evidence="1" type="ORF">PR048_029339</name>
</gene>
<reference evidence="1 2" key="1">
    <citation type="submission" date="2023-02" db="EMBL/GenBank/DDBJ databases">
        <title>LHISI_Scaffold_Assembly.</title>
        <authorList>
            <person name="Stuart O.P."/>
            <person name="Cleave R."/>
            <person name="Magrath M.J.L."/>
            <person name="Mikheyev A.S."/>
        </authorList>
    </citation>
    <scope>NUCLEOTIDE SEQUENCE [LARGE SCALE GENOMIC DNA]</scope>
    <source>
        <strain evidence="1">Daus_M_001</strain>
        <tissue evidence="1">Leg muscle</tissue>
    </source>
</reference>
<proteinExistence type="predicted"/>
<protein>
    <submittedName>
        <fullName evidence="1">Uncharacterized protein</fullName>
    </submittedName>
</protein>